<keyword evidence="1" id="KW-0472">Membrane</keyword>
<sequence length="114" mass="13069">MVYDCRVPSPSLLLGIAKNNLKFHYLNHFMVLFTIFMVLFTISSLYIFFLYYVCTKVSVPCNFSIFFFLVSIHFVDVSNGLLKCWHLTSIGNDCVHGILSISNSTMNTLKLLLL</sequence>
<accession>A0A2P2PC84</accession>
<name>A0A2P2PC84_RHIMU</name>
<keyword evidence="1" id="KW-1133">Transmembrane helix</keyword>
<keyword evidence="1" id="KW-0812">Transmembrane</keyword>
<feature type="transmembrane region" description="Helical" evidence="1">
    <location>
        <begin position="29"/>
        <end position="51"/>
    </location>
</feature>
<proteinExistence type="predicted"/>
<evidence type="ECO:0000256" key="1">
    <source>
        <dbReference type="SAM" id="Phobius"/>
    </source>
</evidence>
<organism evidence="2">
    <name type="scientific">Rhizophora mucronata</name>
    <name type="common">Asiatic mangrove</name>
    <dbReference type="NCBI Taxonomy" id="61149"/>
    <lineage>
        <taxon>Eukaryota</taxon>
        <taxon>Viridiplantae</taxon>
        <taxon>Streptophyta</taxon>
        <taxon>Embryophyta</taxon>
        <taxon>Tracheophyta</taxon>
        <taxon>Spermatophyta</taxon>
        <taxon>Magnoliopsida</taxon>
        <taxon>eudicotyledons</taxon>
        <taxon>Gunneridae</taxon>
        <taxon>Pentapetalae</taxon>
        <taxon>rosids</taxon>
        <taxon>fabids</taxon>
        <taxon>Malpighiales</taxon>
        <taxon>Rhizophoraceae</taxon>
        <taxon>Rhizophora</taxon>
    </lineage>
</organism>
<dbReference type="EMBL" id="GGEC01071874">
    <property type="protein sequence ID" value="MBX52358.1"/>
    <property type="molecule type" value="Transcribed_RNA"/>
</dbReference>
<reference evidence="2" key="1">
    <citation type="submission" date="2018-02" db="EMBL/GenBank/DDBJ databases">
        <title>Rhizophora mucronata_Transcriptome.</title>
        <authorList>
            <person name="Meera S.P."/>
            <person name="Sreeshan A."/>
            <person name="Augustine A."/>
        </authorList>
    </citation>
    <scope>NUCLEOTIDE SEQUENCE</scope>
    <source>
        <tissue evidence="2">Leaf</tissue>
    </source>
</reference>
<dbReference type="AlphaFoldDB" id="A0A2P2PC84"/>
<evidence type="ECO:0000313" key="2">
    <source>
        <dbReference type="EMBL" id="MBX52358.1"/>
    </source>
</evidence>
<feature type="transmembrane region" description="Helical" evidence="1">
    <location>
        <begin position="57"/>
        <end position="75"/>
    </location>
</feature>
<protein>
    <submittedName>
        <fullName evidence="2">Uncharacterized protein</fullName>
    </submittedName>
</protein>